<dbReference type="Proteomes" id="UP000199263">
    <property type="component" value="Unassembled WGS sequence"/>
</dbReference>
<gene>
    <name evidence="2" type="ORF">SAMN05421842_12722</name>
</gene>
<name>A0A1I1QT07_9CLOT</name>
<accession>A0A1I1QT07</accession>
<dbReference type="Pfam" id="PF13707">
    <property type="entry name" value="RloB"/>
    <property type="match status" value="1"/>
</dbReference>
<protein>
    <submittedName>
        <fullName evidence="2">RloB-like protein</fullName>
    </submittedName>
</protein>
<keyword evidence="3" id="KW-1185">Reference proteome</keyword>
<evidence type="ECO:0000313" key="2">
    <source>
        <dbReference type="EMBL" id="SFD25127.1"/>
    </source>
</evidence>
<evidence type="ECO:0000256" key="1">
    <source>
        <dbReference type="SAM" id="MobiDB-lite"/>
    </source>
</evidence>
<organism evidence="2 3">
    <name type="scientific">Clostridium uliginosum</name>
    <dbReference type="NCBI Taxonomy" id="119641"/>
    <lineage>
        <taxon>Bacteria</taxon>
        <taxon>Bacillati</taxon>
        <taxon>Bacillota</taxon>
        <taxon>Clostridia</taxon>
        <taxon>Eubacteriales</taxon>
        <taxon>Clostridiaceae</taxon>
        <taxon>Clostridium</taxon>
    </lineage>
</organism>
<feature type="region of interest" description="Disordered" evidence="1">
    <location>
        <begin position="1"/>
        <end position="23"/>
    </location>
</feature>
<dbReference type="OrthoDB" id="9796523at2"/>
<feature type="compositionally biased region" description="Basic residues" evidence="1">
    <location>
        <begin position="1"/>
        <end position="12"/>
    </location>
</feature>
<dbReference type="EMBL" id="FOMG01000027">
    <property type="protein sequence ID" value="SFD25127.1"/>
    <property type="molecule type" value="Genomic_DNA"/>
</dbReference>
<evidence type="ECO:0000313" key="3">
    <source>
        <dbReference type="Proteomes" id="UP000199263"/>
    </source>
</evidence>
<reference evidence="2 3" key="1">
    <citation type="submission" date="2016-10" db="EMBL/GenBank/DDBJ databases">
        <authorList>
            <person name="de Groot N.N."/>
        </authorList>
    </citation>
    <scope>NUCLEOTIDE SEQUENCE [LARGE SCALE GENOMIC DNA]</scope>
    <source>
        <strain evidence="2 3">DSM 12992</strain>
    </source>
</reference>
<proteinExistence type="predicted"/>
<dbReference type="InterPro" id="IPR025591">
    <property type="entry name" value="RloB"/>
</dbReference>
<dbReference type="STRING" id="119641.SAMN05421842_12722"/>
<dbReference type="RefSeq" id="WP_090093399.1">
    <property type="nucleotide sequence ID" value="NZ_FOMG01000027.1"/>
</dbReference>
<sequence>MKLNRAGRKHKRNEGNKTNQPGNYLIVTEGTETEVNYFKNIKRLIEKSFNNSIMVERIDLDIHGTARSTTVLVKEAIKKRSLQSYSDVWVVFDKDENIDFDEAIALAIKEDLHVAWSNECFELWLLLHFQDLKSAIGRNDYYSKLTNHFKDKNINNGKYDKNIYNIFDITSLYVDTAIKRSNSLLEDHRCDKIFSPNKMNPATKVQDLVAELIKYISK</sequence>
<dbReference type="AlphaFoldDB" id="A0A1I1QT07"/>